<evidence type="ECO:0000313" key="2">
    <source>
        <dbReference type="EMBL" id="CAD1477388.1"/>
    </source>
</evidence>
<protein>
    <submittedName>
        <fullName evidence="2">Uncharacterized protein</fullName>
    </submittedName>
</protein>
<reference evidence="2" key="1">
    <citation type="submission" date="2020-07" db="EMBL/GenBank/DDBJ databases">
        <authorList>
            <person name="Nazaruddin N."/>
        </authorList>
    </citation>
    <scope>NUCLEOTIDE SEQUENCE</scope>
</reference>
<comment type="caution">
    <text evidence="2">The sequence shown here is derived from an EMBL/GenBank/DDBJ whole genome shotgun (WGS) entry which is preliminary data.</text>
</comment>
<organism evidence="2 3">
    <name type="scientific">Heterotrigona itama</name>
    <dbReference type="NCBI Taxonomy" id="395501"/>
    <lineage>
        <taxon>Eukaryota</taxon>
        <taxon>Metazoa</taxon>
        <taxon>Ecdysozoa</taxon>
        <taxon>Arthropoda</taxon>
        <taxon>Hexapoda</taxon>
        <taxon>Insecta</taxon>
        <taxon>Pterygota</taxon>
        <taxon>Neoptera</taxon>
        <taxon>Endopterygota</taxon>
        <taxon>Hymenoptera</taxon>
        <taxon>Apocrita</taxon>
        <taxon>Aculeata</taxon>
        <taxon>Apoidea</taxon>
        <taxon>Anthophila</taxon>
        <taxon>Apidae</taxon>
        <taxon>Heterotrigona</taxon>
    </lineage>
</organism>
<gene>
    <name evidence="2" type="ORF">MHI_LOCUS724113</name>
</gene>
<dbReference type="OrthoDB" id="10446239at2759"/>
<feature type="region of interest" description="Disordered" evidence="1">
    <location>
        <begin position="1"/>
        <end position="71"/>
    </location>
</feature>
<dbReference type="AlphaFoldDB" id="A0A6V7HFB9"/>
<dbReference type="Proteomes" id="UP000752696">
    <property type="component" value="Unassembled WGS sequence"/>
</dbReference>
<evidence type="ECO:0000256" key="1">
    <source>
        <dbReference type="SAM" id="MobiDB-lite"/>
    </source>
</evidence>
<accession>A0A6V7HFB9</accession>
<name>A0A6V7HFB9_9HYME</name>
<sequence>MIRNESSSAPCGHVTGCSRDHDEVHDDWSSGGRTIAYRVARDKSRSAKRQRSAMNHSSRVVHHNNRTKPSSKINFRSVKRYQNKSIVSQLEKHCFPYTTNDMVDVPIFIPCLWKLLETFNYMIQ</sequence>
<feature type="non-terminal residue" evidence="2">
    <location>
        <position position="124"/>
    </location>
</feature>
<proteinExistence type="predicted"/>
<evidence type="ECO:0000313" key="3">
    <source>
        <dbReference type="Proteomes" id="UP000752696"/>
    </source>
</evidence>
<dbReference type="EMBL" id="CAJDYZ010009990">
    <property type="protein sequence ID" value="CAD1477388.1"/>
    <property type="molecule type" value="Genomic_DNA"/>
</dbReference>
<feature type="compositionally biased region" description="Basic and acidic residues" evidence="1">
    <location>
        <begin position="18"/>
        <end position="28"/>
    </location>
</feature>
<keyword evidence="3" id="KW-1185">Reference proteome</keyword>